<evidence type="ECO:0000313" key="8">
    <source>
        <dbReference type="Proteomes" id="UP001595741"/>
    </source>
</evidence>
<evidence type="ECO:0000256" key="5">
    <source>
        <dbReference type="ARBA" id="ARBA00023136"/>
    </source>
</evidence>
<feature type="transmembrane region" description="Helical" evidence="6">
    <location>
        <begin position="236"/>
        <end position="261"/>
    </location>
</feature>
<sequence>MSNQTSSSGLRRSLSVTDVVMITVSGVTPASSIFVIAPFAIHAAGTGAFLSFVLAAVLAVTYALCYAELGAAHPNAGGEYVIFRRLFGRLAGLQMYLFVLCMLLFIPAVLATGAAAYLNSALGTQFDSAAVALGVVVLCYAIGILDIKLNALVTGLFLGVEVLVLALIAWLGFGQPHQPVSLLLQPVMADSNGVLTAVSAPVIAAVIGSAMFSYNGFGGAIYLAEDMHERHQGGRAMARAVLLSLGIVVLVELLPMTALLLGAPSLQELARQPDPISYVVSSLGSPLLARVVSAGIFLSVFNAIIAIVLQSSRFLFASGRDGMWPGRVNAALVRLHPRFGTPWIATLLFAVPSALLTFNSSLAELTSFTVIMILISYLAMGVAALCSRRRTDIDHPYTMPWWPLPALLAIAGTVYTLWAILLDAPLRDFLIVAAIIVGGLLLDRLQGKNPQLATSAQ</sequence>
<evidence type="ECO:0000256" key="4">
    <source>
        <dbReference type="ARBA" id="ARBA00022989"/>
    </source>
</evidence>
<dbReference type="EMBL" id="JBHRXN010000030">
    <property type="protein sequence ID" value="MFC3532484.1"/>
    <property type="molecule type" value="Genomic_DNA"/>
</dbReference>
<keyword evidence="2" id="KW-1003">Cell membrane</keyword>
<dbReference type="InterPro" id="IPR002293">
    <property type="entry name" value="AA/rel_permease1"/>
</dbReference>
<evidence type="ECO:0000256" key="3">
    <source>
        <dbReference type="ARBA" id="ARBA00022692"/>
    </source>
</evidence>
<comment type="caution">
    <text evidence="7">The sequence shown here is derived from an EMBL/GenBank/DDBJ whole genome shotgun (WGS) entry which is preliminary data.</text>
</comment>
<evidence type="ECO:0000256" key="1">
    <source>
        <dbReference type="ARBA" id="ARBA00004651"/>
    </source>
</evidence>
<keyword evidence="5 6" id="KW-0472">Membrane</keyword>
<dbReference type="Proteomes" id="UP001595741">
    <property type="component" value="Unassembled WGS sequence"/>
</dbReference>
<feature type="transmembrane region" description="Helical" evidence="6">
    <location>
        <begin position="47"/>
        <end position="69"/>
    </location>
</feature>
<dbReference type="PANTHER" id="PTHR42770:SF7">
    <property type="entry name" value="MEMBRANE PROTEIN"/>
    <property type="match status" value="1"/>
</dbReference>
<gene>
    <name evidence="7" type="ORF">ACFOLG_09820</name>
</gene>
<comment type="subcellular location">
    <subcellularLocation>
        <location evidence="1">Cell membrane</location>
        <topology evidence="1">Multi-pass membrane protein</topology>
    </subcellularLocation>
</comment>
<feature type="transmembrane region" description="Helical" evidence="6">
    <location>
        <begin position="129"/>
        <end position="145"/>
    </location>
</feature>
<keyword evidence="3 6" id="KW-0812">Transmembrane</keyword>
<feature type="transmembrane region" description="Helical" evidence="6">
    <location>
        <begin position="193"/>
        <end position="224"/>
    </location>
</feature>
<name>A0ABV7RGD4_9NEIS</name>
<protein>
    <submittedName>
        <fullName evidence="7">APC family permease</fullName>
    </submittedName>
</protein>
<accession>A0ABV7RGD4</accession>
<dbReference type="Pfam" id="PF13520">
    <property type="entry name" value="AA_permease_2"/>
    <property type="match status" value="1"/>
</dbReference>
<feature type="transmembrane region" description="Helical" evidence="6">
    <location>
        <begin position="343"/>
        <end position="362"/>
    </location>
</feature>
<proteinExistence type="predicted"/>
<dbReference type="PANTHER" id="PTHR42770">
    <property type="entry name" value="AMINO ACID TRANSPORTER-RELATED"/>
    <property type="match status" value="1"/>
</dbReference>
<feature type="transmembrane region" description="Helical" evidence="6">
    <location>
        <begin position="20"/>
        <end position="41"/>
    </location>
</feature>
<feature type="transmembrane region" description="Helical" evidence="6">
    <location>
        <begin position="152"/>
        <end position="173"/>
    </location>
</feature>
<evidence type="ECO:0000256" key="2">
    <source>
        <dbReference type="ARBA" id="ARBA00022475"/>
    </source>
</evidence>
<organism evidence="7 8">
    <name type="scientific">Vogesella facilis</name>
    <dbReference type="NCBI Taxonomy" id="1655232"/>
    <lineage>
        <taxon>Bacteria</taxon>
        <taxon>Pseudomonadati</taxon>
        <taxon>Pseudomonadota</taxon>
        <taxon>Betaproteobacteria</taxon>
        <taxon>Neisseriales</taxon>
        <taxon>Chromobacteriaceae</taxon>
        <taxon>Vogesella</taxon>
    </lineage>
</organism>
<dbReference type="Gene3D" id="1.20.1740.10">
    <property type="entry name" value="Amino acid/polyamine transporter I"/>
    <property type="match status" value="1"/>
</dbReference>
<reference evidence="8" key="1">
    <citation type="journal article" date="2019" name="Int. J. Syst. Evol. Microbiol.">
        <title>The Global Catalogue of Microorganisms (GCM) 10K type strain sequencing project: providing services to taxonomists for standard genome sequencing and annotation.</title>
        <authorList>
            <consortium name="The Broad Institute Genomics Platform"/>
            <consortium name="The Broad Institute Genome Sequencing Center for Infectious Disease"/>
            <person name="Wu L."/>
            <person name="Ma J."/>
        </authorList>
    </citation>
    <scope>NUCLEOTIDE SEQUENCE [LARGE SCALE GENOMIC DNA]</scope>
    <source>
        <strain evidence="8">KCTC 42742</strain>
    </source>
</reference>
<dbReference type="RefSeq" id="WP_386091291.1">
    <property type="nucleotide sequence ID" value="NZ_JBHRXN010000030.1"/>
</dbReference>
<dbReference type="InterPro" id="IPR050367">
    <property type="entry name" value="APC_superfamily"/>
</dbReference>
<feature type="transmembrane region" description="Helical" evidence="6">
    <location>
        <begin position="368"/>
        <end position="387"/>
    </location>
</feature>
<evidence type="ECO:0000256" key="6">
    <source>
        <dbReference type="SAM" id="Phobius"/>
    </source>
</evidence>
<evidence type="ECO:0000313" key="7">
    <source>
        <dbReference type="EMBL" id="MFC3532484.1"/>
    </source>
</evidence>
<keyword evidence="4 6" id="KW-1133">Transmembrane helix</keyword>
<dbReference type="PIRSF" id="PIRSF006060">
    <property type="entry name" value="AA_transporter"/>
    <property type="match status" value="1"/>
</dbReference>
<feature type="transmembrane region" description="Helical" evidence="6">
    <location>
        <begin position="287"/>
        <end position="309"/>
    </location>
</feature>
<keyword evidence="8" id="KW-1185">Reference proteome</keyword>
<feature type="transmembrane region" description="Helical" evidence="6">
    <location>
        <begin position="399"/>
        <end position="418"/>
    </location>
</feature>
<feature type="transmembrane region" description="Helical" evidence="6">
    <location>
        <begin position="90"/>
        <end position="117"/>
    </location>
</feature>